<dbReference type="RefSeq" id="WP_265791038.1">
    <property type="nucleotide sequence ID" value="NZ_BAABRS010000004.1"/>
</dbReference>
<dbReference type="Gene3D" id="2.50.20.10">
    <property type="entry name" value="Lipoprotein localisation LolA/LolB/LppX"/>
    <property type="match status" value="1"/>
</dbReference>
<organism evidence="3 4">
    <name type="scientific">Fodinibius salicampi</name>
    <dbReference type="NCBI Taxonomy" id="1920655"/>
    <lineage>
        <taxon>Bacteria</taxon>
        <taxon>Pseudomonadati</taxon>
        <taxon>Balneolota</taxon>
        <taxon>Balneolia</taxon>
        <taxon>Balneolales</taxon>
        <taxon>Balneolaceae</taxon>
        <taxon>Fodinibius</taxon>
    </lineage>
</organism>
<proteinExistence type="predicted"/>
<name>A0ABT3Q1L2_9BACT</name>
<dbReference type="Proteomes" id="UP001207337">
    <property type="component" value="Unassembled WGS sequence"/>
</dbReference>
<dbReference type="InterPro" id="IPR033399">
    <property type="entry name" value="TP_0789-like"/>
</dbReference>
<protein>
    <submittedName>
        <fullName evidence="3">Outer membrane lipoprotein-sorting protein</fullName>
    </submittedName>
</protein>
<keyword evidence="4" id="KW-1185">Reference proteome</keyword>
<gene>
    <name evidence="3" type="ORF">LQ318_13805</name>
</gene>
<dbReference type="EMBL" id="JAJNDC010000004">
    <property type="protein sequence ID" value="MCW9713981.1"/>
    <property type="molecule type" value="Genomic_DNA"/>
</dbReference>
<evidence type="ECO:0000256" key="1">
    <source>
        <dbReference type="SAM" id="SignalP"/>
    </source>
</evidence>
<feature type="chain" id="PRO_5046625500" evidence="1">
    <location>
        <begin position="26"/>
        <end position="253"/>
    </location>
</feature>
<sequence length="253" mass="29519">MTMYPLKSILISIVISGMVALPVYAQEATEIVRKADQKMRGESSKTEATMTIVRPDWERAISMKTWSRGTDYALILITAPARDEGTAYLKRGNEIWNWVPNVGRTIKLPPSMMMQSWMGSDFTNNDLVRESSIVTDYEHELLGEETIRDYETYKIEMEPTPDAPVVWERVLIWISKEEFLQLRIEFYDERNELVNTMIASEITEFDGRRLPSRMEMIPADKEGHKTIMEYQSMNFNEEISESFFTVQNMRRVD</sequence>
<evidence type="ECO:0000313" key="4">
    <source>
        <dbReference type="Proteomes" id="UP001207337"/>
    </source>
</evidence>
<reference evidence="3 4" key="1">
    <citation type="submission" date="2021-11" db="EMBL/GenBank/DDBJ databases">
        <title>Aliifidinibius sp. nov., a new bacterium isolated from saline soil.</title>
        <authorList>
            <person name="Galisteo C."/>
            <person name="De La Haba R."/>
            <person name="Sanchez-Porro C."/>
            <person name="Ventosa A."/>
        </authorList>
    </citation>
    <scope>NUCLEOTIDE SEQUENCE [LARGE SCALE GENOMIC DNA]</scope>
    <source>
        <strain evidence="3 4">KACC 190600</strain>
    </source>
</reference>
<feature type="domain" description="Uncharacterized protein TP-0789" evidence="2">
    <location>
        <begin position="69"/>
        <end position="251"/>
    </location>
</feature>
<evidence type="ECO:0000313" key="3">
    <source>
        <dbReference type="EMBL" id="MCW9713981.1"/>
    </source>
</evidence>
<accession>A0ABT3Q1L2</accession>
<feature type="signal peptide" evidence="1">
    <location>
        <begin position="1"/>
        <end position="25"/>
    </location>
</feature>
<dbReference type="Pfam" id="PF17131">
    <property type="entry name" value="LolA_like"/>
    <property type="match status" value="1"/>
</dbReference>
<dbReference type="CDD" id="cd16329">
    <property type="entry name" value="LolA_like"/>
    <property type="match status" value="1"/>
</dbReference>
<comment type="caution">
    <text evidence="3">The sequence shown here is derived from an EMBL/GenBank/DDBJ whole genome shotgun (WGS) entry which is preliminary data.</text>
</comment>
<evidence type="ECO:0000259" key="2">
    <source>
        <dbReference type="Pfam" id="PF17131"/>
    </source>
</evidence>
<keyword evidence="3" id="KW-0449">Lipoprotein</keyword>
<keyword evidence="1" id="KW-0732">Signal</keyword>